<accession>A0A3E0TSQ2</accession>
<evidence type="ECO:0000313" key="1">
    <source>
        <dbReference type="EMBL" id="REL27514.1"/>
    </source>
</evidence>
<comment type="caution">
    <text evidence="1">The sequence shown here is derived from an EMBL/GenBank/DDBJ whole genome shotgun (WGS) entry which is preliminary data.</text>
</comment>
<dbReference type="Proteomes" id="UP000256478">
    <property type="component" value="Unassembled WGS sequence"/>
</dbReference>
<gene>
    <name evidence="1" type="ORF">DXX93_13735</name>
</gene>
<organism evidence="1 2">
    <name type="scientific">Thalassotalea euphylliae</name>
    <dbReference type="NCBI Taxonomy" id="1655234"/>
    <lineage>
        <taxon>Bacteria</taxon>
        <taxon>Pseudomonadati</taxon>
        <taxon>Pseudomonadota</taxon>
        <taxon>Gammaproteobacteria</taxon>
        <taxon>Alteromonadales</taxon>
        <taxon>Colwelliaceae</taxon>
        <taxon>Thalassotalea</taxon>
    </lineage>
</organism>
<sequence>MSIFNINNRSESWRISRQFILGGYGLSNKLANKVVSNVGQELSGEVELELFWTGFRDYCHSQSITLENKSLLNEVGIAFEKNFSTLFEQVESFNKRNTVKLRIDSSKHNYRLNNQSLCKLVKNLYHTEIDIVISTGNSLLVGEVKSEVSFNANSEYVLVHQLIRQYVMATILVHLLNINGQNITQITPFVIAEKNVSRSAQVRFMIDSGWLHQSNIFDWSVLEEKVS</sequence>
<dbReference type="AlphaFoldDB" id="A0A3E0TSQ2"/>
<proteinExistence type="predicted"/>
<protein>
    <submittedName>
        <fullName evidence="1">Uncharacterized protein</fullName>
    </submittedName>
</protein>
<dbReference type="RefSeq" id="WP_116008592.1">
    <property type="nucleotide sequence ID" value="NZ_QUOU01000001.1"/>
</dbReference>
<reference evidence="1 2" key="1">
    <citation type="submission" date="2018-08" db="EMBL/GenBank/DDBJ databases">
        <title>Thalassotalea euphylliae genome.</title>
        <authorList>
            <person name="Summers S."/>
            <person name="Rice S.A."/>
            <person name="Freckelton M.L."/>
            <person name="Nedved B.T."/>
            <person name="Hadfield M.G."/>
        </authorList>
    </citation>
    <scope>NUCLEOTIDE SEQUENCE [LARGE SCALE GENOMIC DNA]</scope>
    <source>
        <strain evidence="1 2">H1</strain>
    </source>
</reference>
<dbReference type="EMBL" id="QUOU01000001">
    <property type="protein sequence ID" value="REL27514.1"/>
    <property type="molecule type" value="Genomic_DNA"/>
</dbReference>
<evidence type="ECO:0000313" key="2">
    <source>
        <dbReference type="Proteomes" id="UP000256478"/>
    </source>
</evidence>
<dbReference type="OrthoDB" id="9985717at2"/>
<name>A0A3E0TSQ2_9GAMM</name>